<reference evidence="18" key="1">
    <citation type="submission" date="2025-08" db="UniProtKB">
        <authorList>
            <consortium name="RefSeq"/>
        </authorList>
    </citation>
    <scope>IDENTIFICATION</scope>
    <source>
        <tissue evidence="18">Whole body</tissue>
    </source>
</reference>
<comment type="similarity">
    <text evidence="3 15">Belongs to the pex2/pex10/pex12 family.</text>
</comment>
<evidence type="ECO:0000256" key="6">
    <source>
        <dbReference type="ARBA" id="ARBA00022692"/>
    </source>
</evidence>
<evidence type="ECO:0000256" key="7">
    <source>
        <dbReference type="ARBA" id="ARBA00022723"/>
    </source>
</evidence>
<evidence type="ECO:0000259" key="16">
    <source>
        <dbReference type="Pfam" id="PF04757"/>
    </source>
</evidence>
<evidence type="ECO:0000313" key="17">
    <source>
        <dbReference type="Proteomes" id="UP000694924"/>
    </source>
</evidence>
<keyword evidence="10" id="KW-0653">Protein transport</keyword>
<comment type="subcellular location">
    <subcellularLocation>
        <location evidence="1">Peroxisome membrane</location>
        <topology evidence="1">Multi-pass membrane protein</topology>
    </subcellularLocation>
</comment>
<keyword evidence="9" id="KW-0862">Zinc</keyword>
<evidence type="ECO:0000256" key="3">
    <source>
        <dbReference type="ARBA" id="ARBA00008704"/>
    </source>
</evidence>
<dbReference type="PIRSF" id="PIRSF038074">
    <property type="entry name" value="Peroxisome_assembly_p12"/>
    <property type="match status" value="1"/>
</dbReference>
<comment type="pathway">
    <text evidence="2">Protein modification; protein ubiquitination.</text>
</comment>
<accession>A0ABM1HZ30</accession>
<evidence type="ECO:0000256" key="5">
    <source>
        <dbReference type="ARBA" id="ARBA00022448"/>
    </source>
</evidence>
<gene>
    <name evidence="18" type="primary">LOC107064723</name>
</gene>
<evidence type="ECO:0000256" key="4">
    <source>
        <dbReference type="ARBA" id="ARBA00018980"/>
    </source>
</evidence>
<dbReference type="InterPro" id="IPR006845">
    <property type="entry name" value="Pex_N"/>
</dbReference>
<evidence type="ECO:0000256" key="11">
    <source>
        <dbReference type="ARBA" id="ARBA00022989"/>
    </source>
</evidence>
<keyword evidence="17" id="KW-1185">Reference proteome</keyword>
<keyword evidence="13 15" id="KW-0576">Peroxisome</keyword>
<dbReference type="Pfam" id="PF04757">
    <property type="entry name" value="Pex2_Pex12"/>
    <property type="match status" value="1"/>
</dbReference>
<keyword evidence="5" id="KW-0813">Transport</keyword>
<organism evidence="17 18">
    <name type="scientific">Polistes dominula</name>
    <name type="common">European paper wasp</name>
    <name type="synonym">Vespa dominula</name>
    <dbReference type="NCBI Taxonomy" id="743375"/>
    <lineage>
        <taxon>Eukaryota</taxon>
        <taxon>Metazoa</taxon>
        <taxon>Ecdysozoa</taxon>
        <taxon>Arthropoda</taxon>
        <taxon>Hexapoda</taxon>
        <taxon>Insecta</taxon>
        <taxon>Pterygota</taxon>
        <taxon>Neoptera</taxon>
        <taxon>Endopterygota</taxon>
        <taxon>Hymenoptera</taxon>
        <taxon>Apocrita</taxon>
        <taxon>Aculeata</taxon>
        <taxon>Vespoidea</taxon>
        <taxon>Vespidae</taxon>
        <taxon>Polistinae</taxon>
        <taxon>Polistini</taxon>
        <taxon>Polistes</taxon>
    </lineage>
</organism>
<feature type="domain" description="Pex N-terminal" evidence="16">
    <location>
        <begin position="24"/>
        <end position="248"/>
    </location>
</feature>
<evidence type="ECO:0000256" key="2">
    <source>
        <dbReference type="ARBA" id="ARBA00004906"/>
    </source>
</evidence>
<evidence type="ECO:0000256" key="9">
    <source>
        <dbReference type="ARBA" id="ARBA00022833"/>
    </source>
</evidence>
<evidence type="ECO:0000313" key="18">
    <source>
        <dbReference type="RefSeq" id="XP_015173217.1"/>
    </source>
</evidence>
<dbReference type="InterPro" id="IPR013083">
    <property type="entry name" value="Znf_RING/FYVE/PHD"/>
</dbReference>
<evidence type="ECO:0000256" key="15">
    <source>
        <dbReference type="PIRNR" id="PIRNR038074"/>
    </source>
</evidence>
<dbReference type="CDD" id="cd16451">
    <property type="entry name" value="mRING_PEX12"/>
    <property type="match status" value="1"/>
</dbReference>
<dbReference type="GeneID" id="107064723"/>
<dbReference type="Gene3D" id="3.30.40.10">
    <property type="entry name" value="Zinc/RING finger domain, C3HC4 (zinc finger)"/>
    <property type="match status" value="1"/>
</dbReference>
<evidence type="ECO:0000256" key="12">
    <source>
        <dbReference type="ARBA" id="ARBA00023136"/>
    </source>
</evidence>
<sequence length="330" mass="38352">MAEKGAHLTGTTCIKPSIFEIVAQESLANILEPAFKKILSFLVSFNYERYGHLLEWSDEGYLIFNTFLQRYYLNKYSGSFSETFYGLKRIGLVNQKFYDQLTRKQKYFSLILLVLLPYLRGKLLKLSYQYKLQEADNYVPKSKWEKFLRKCVIKGHDTYFTLYESITLCNYILYVSGRSMYATPLLRFLGIVLTYSETRAIVPITELLYKVRSNNFTISDGLDVLQSTFARSLEIGAFCLQFLSWWSQENYFTDVMMLPAPPAPKISSSAKKYKGLCPLCMKVPHIRTVLMVSGYIFCYQCILPEVRNKKCCPVTNFPANENDLIRLYIN</sequence>
<evidence type="ECO:0000256" key="8">
    <source>
        <dbReference type="ARBA" id="ARBA00022771"/>
    </source>
</evidence>
<name>A0ABM1HZ30_POLDO</name>
<dbReference type="Proteomes" id="UP000694924">
    <property type="component" value="Unplaced"/>
</dbReference>
<proteinExistence type="inferred from homology"/>
<keyword evidence="12 15" id="KW-0472">Membrane</keyword>
<dbReference type="InterPro" id="IPR017375">
    <property type="entry name" value="PEX12"/>
</dbReference>
<dbReference type="RefSeq" id="XP_015173217.1">
    <property type="nucleotide sequence ID" value="XM_015317731.1"/>
</dbReference>
<dbReference type="PANTHER" id="PTHR12888">
    <property type="entry name" value="PEROXISOME ASSEMBLY PROTEIN 12 PEROXIN-12"/>
    <property type="match status" value="1"/>
</dbReference>
<comment type="function">
    <text evidence="15">Component of a retrotranslocation channel required for peroxisome organization by mediating export of the PEX5 receptor from peroxisomes to the cytosol, thereby promoting PEX5 recycling.</text>
</comment>
<keyword evidence="8" id="KW-0863">Zinc-finger</keyword>
<keyword evidence="11" id="KW-1133">Transmembrane helix</keyword>
<evidence type="ECO:0000256" key="13">
    <source>
        <dbReference type="ARBA" id="ARBA00023140"/>
    </source>
</evidence>
<protein>
    <recommendedName>
        <fullName evidence="4 15">Peroxisome assembly protein 12</fullName>
    </recommendedName>
    <alternativeName>
        <fullName evidence="14 15">Peroxin-12</fullName>
    </alternativeName>
</protein>
<evidence type="ECO:0000256" key="10">
    <source>
        <dbReference type="ARBA" id="ARBA00022927"/>
    </source>
</evidence>
<evidence type="ECO:0000256" key="14">
    <source>
        <dbReference type="ARBA" id="ARBA00029692"/>
    </source>
</evidence>
<keyword evidence="6" id="KW-0812">Transmembrane</keyword>
<keyword evidence="7" id="KW-0479">Metal-binding</keyword>
<evidence type="ECO:0000256" key="1">
    <source>
        <dbReference type="ARBA" id="ARBA00004585"/>
    </source>
</evidence>
<dbReference type="PANTHER" id="PTHR12888:SF0">
    <property type="entry name" value="PEROXISOME ASSEMBLY PROTEIN 12"/>
    <property type="match status" value="1"/>
</dbReference>
<dbReference type="SUPFAM" id="SSF57850">
    <property type="entry name" value="RING/U-box"/>
    <property type="match status" value="1"/>
</dbReference>